<dbReference type="Pfam" id="PF07690">
    <property type="entry name" value="MFS_1"/>
    <property type="match status" value="1"/>
</dbReference>
<evidence type="ECO:0000259" key="3">
    <source>
        <dbReference type="PROSITE" id="PS50850"/>
    </source>
</evidence>
<dbReference type="Proteomes" id="UP000024404">
    <property type="component" value="Unassembled WGS sequence"/>
</dbReference>
<feature type="transmembrane region" description="Helical" evidence="2">
    <location>
        <begin position="107"/>
        <end position="132"/>
    </location>
</feature>
<dbReference type="PROSITE" id="PS50850">
    <property type="entry name" value="MFS"/>
    <property type="match status" value="1"/>
</dbReference>
<name>A0A8R1TKZ2_ONCVO</name>
<dbReference type="OMA" id="DHASCCG"/>
<feature type="transmembrane region" description="Helical" evidence="2">
    <location>
        <begin position="16"/>
        <end position="41"/>
    </location>
</feature>
<evidence type="ECO:0000256" key="1">
    <source>
        <dbReference type="ARBA" id="ARBA00004141"/>
    </source>
</evidence>
<feature type="transmembrane region" description="Helical" evidence="2">
    <location>
        <begin position="253"/>
        <end position="277"/>
    </location>
</feature>
<dbReference type="Gene3D" id="1.20.1250.20">
    <property type="entry name" value="MFS general substrate transporter like domains"/>
    <property type="match status" value="2"/>
</dbReference>
<reference evidence="4" key="2">
    <citation type="submission" date="2022-06" db="UniProtKB">
        <authorList>
            <consortium name="EnsemblMetazoa"/>
        </authorList>
    </citation>
    <scope>IDENTIFICATION</scope>
</reference>
<feature type="transmembrane region" description="Helical" evidence="2">
    <location>
        <begin position="329"/>
        <end position="350"/>
    </location>
</feature>
<proteinExistence type="predicted"/>
<feature type="transmembrane region" description="Helical" evidence="2">
    <location>
        <begin position="138"/>
        <end position="158"/>
    </location>
</feature>
<dbReference type="PANTHER" id="PTHR45757">
    <property type="entry name" value="PROTEIN CBG23364-RELATED"/>
    <property type="match status" value="1"/>
</dbReference>
<evidence type="ECO:0000313" key="4">
    <source>
        <dbReference type="EnsemblMetazoa" id="OVOC11684.1"/>
    </source>
</evidence>
<comment type="subcellular location">
    <subcellularLocation>
        <location evidence="1">Membrane</location>
        <topology evidence="1">Multi-pass membrane protein</topology>
    </subcellularLocation>
</comment>
<feature type="domain" description="Major facilitator superfamily (MFS) profile" evidence="3">
    <location>
        <begin position="18"/>
        <end position="448"/>
    </location>
</feature>
<sequence length="479" mass="53052">MVSCSKPIYYANHTRYLILIIAILALSIIGSNTLILNFTIICMTDENMHELNSTTELLNSTENSPKYHFTSIQKGLLFSATAIGNLIGTYPVILLEEKLSTRKLFTIFGIISAISTILIPFLANYGFGFLFAMRFLEGFAYASAYPVLGTITSQWSLLADSGMYMSLIMCHLQLGPLFTMPVSGALCVSSFGWPATYYIHGILTLFIMFLFYNVYRDSPKIHKNVSSKELSKIEFGKEVTYVKKMPKVPYKAIVHDLSIWGVWIASVGGTFGFQIFFQYGPVYLNEVLHFPVEKAGLVAALPMILSIIVKVLAGPFSDHASCCGEKARVMIFTFISQGFMALCFIFLAFIPANASNLGQIAYTLSIGFSGLNSVGVIKSAQLVARQHTHFVLSILSIISCLIILIIPLFVSLLAPNSTTEQWATIFYIIVGLIIVSNGFFFIVGKASPASWTKVNTQQVYTINQHETINDMITTDTEKH</sequence>
<feature type="transmembrane region" description="Helical" evidence="2">
    <location>
        <begin position="297"/>
        <end position="317"/>
    </location>
</feature>
<keyword evidence="5" id="KW-1185">Reference proteome</keyword>
<evidence type="ECO:0000313" key="5">
    <source>
        <dbReference type="Proteomes" id="UP000024404"/>
    </source>
</evidence>
<evidence type="ECO:0000256" key="2">
    <source>
        <dbReference type="SAM" id="Phobius"/>
    </source>
</evidence>
<keyword evidence="2" id="KW-1133">Transmembrane helix</keyword>
<feature type="transmembrane region" description="Helical" evidence="2">
    <location>
        <begin position="197"/>
        <end position="215"/>
    </location>
</feature>
<dbReference type="PANTHER" id="PTHR45757:SF11">
    <property type="entry name" value="MAJOR FACILITATOR SUPERFAMILY (MFS) PROFILE DOMAIN-CONTAINING PROTEIN"/>
    <property type="match status" value="1"/>
</dbReference>
<accession>A0A8R1TKZ2</accession>
<feature type="transmembrane region" description="Helical" evidence="2">
    <location>
        <begin position="76"/>
        <end position="95"/>
    </location>
</feature>
<protein>
    <submittedName>
        <fullName evidence="4">MFS domain-containing protein</fullName>
    </submittedName>
</protein>
<dbReference type="GO" id="GO:0016020">
    <property type="term" value="C:membrane"/>
    <property type="evidence" value="ECO:0007669"/>
    <property type="project" value="UniProtKB-SubCell"/>
</dbReference>
<dbReference type="GO" id="GO:0022857">
    <property type="term" value="F:transmembrane transporter activity"/>
    <property type="evidence" value="ECO:0007669"/>
    <property type="project" value="InterPro"/>
</dbReference>
<dbReference type="InterPro" id="IPR020846">
    <property type="entry name" value="MFS_dom"/>
</dbReference>
<dbReference type="InterPro" id="IPR011701">
    <property type="entry name" value="MFS"/>
</dbReference>
<feature type="transmembrane region" description="Helical" evidence="2">
    <location>
        <begin position="389"/>
        <end position="410"/>
    </location>
</feature>
<dbReference type="EMBL" id="CMVM020000002">
    <property type="status" value="NOT_ANNOTATED_CDS"/>
    <property type="molecule type" value="Genomic_DNA"/>
</dbReference>
<dbReference type="EnsemblMetazoa" id="OVOC11684.1">
    <property type="protein sequence ID" value="OVOC11684.1"/>
    <property type="gene ID" value="WBGene00248493"/>
</dbReference>
<reference evidence="5" key="1">
    <citation type="submission" date="2013-10" db="EMBL/GenBank/DDBJ databases">
        <title>Genome sequencing of Onchocerca volvulus.</title>
        <authorList>
            <person name="Cotton J."/>
            <person name="Tsai J."/>
            <person name="Stanley E."/>
            <person name="Tracey A."/>
            <person name="Holroyd N."/>
            <person name="Lustigman S."/>
            <person name="Berriman M."/>
        </authorList>
    </citation>
    <scope>NUCLEOTIDE SEQUENCE</scope>
</reference>
<keyword evidence="2" id="KW-0472">Membrane</keyword>
<keyword evidence="2" id="KW-0812">Transmembrane</keyword>
<feature type="transmembrane region" description="Helical" evidence="2">
    <location>
        <begin position="422"/>
        <end position="443"/>
    </location>
</feature>
<dbReference type="InterPro" id="IPR036259">
    <property type="entry name" value="MFS_trans_sf"/>
</dbReference>
<feature type="transmembrane region" description="Helical" evidence="2">
    <location>
        <begin position="356"/>
        <end position="377"/>
    </location>
</feature>
<dbReference type="SUPFAM" id="SSF103473">
    <property type="entry name" value="MFS general substrate transporter"/>
    <property type="match status" value="1"/>
</dbReference>
<organism evidence="4 5">
    <name type="scientific">Onchocerca volvulus</name>
    <dbReference type="NCBI Taxonomy" id="6282"/>
    <lineage>
        <taxon>Eukaryota</taxon>
        <taxon>Metazoa</taxon>
        <taxon>Ecdysozoa</taxon>
        <taxon>Nematoda</taxon>
        <taxon>Chromadorea</taxon>
        <taxon>Rhabditida</taxon>
        <taxon>Spirurina</taxon>
        <taxon>Spiruromorpha</taxon>
        <taxon>Filarioidea</taxon>
        <taxon>Onchocercidae</taxon>
        <taxon>Onchocerca</taxon>
    </lineage>
</organism>
<dbReference type="AlphaFoldDB" id="A0A8R1TKZ2"/>